<dbReference type="Proteomes" id="UP000299102">
    <property type="component" value="Unassembled WGS sequence"/>
</dbReference>
<reference evidence="1 2" key="1">
    <citation type="journal article" date="2019" name="Commun. Biol.">
        <title>The bagworm genome reveals a unique fibroin gene that provides high tensile strength.</title>
        <authorList>
            <person name="Kono N."/>
            <person name="Nakamura H."/>
            <person name="Ohtoshi R."/>
            <person name="Tomita M."/>
            <person name="Numata K."/>
            <person name="Arakawa K."/>
        </authorList>
    </citation>
    <scope>NUCLEOTIDE SEQUENCE [LARGE SCALE GENOMIC DNA]</scope>
</reference>
<dbReference type="AlphaFoldDB" id="A0A4C1YJ65"/>
<dbReference type="OrthoDB" id="1728974at2759"/>
<comment type="caution">
    <text evidence="1">The sequence shown here is derived from an EMBL/GenBank/DDBJ whole genome shotgun (WGS) entry which is preliminary data.</text>
</comment>
<accession>A0A4C1YJ65</accession>
<name>A0A4C1YJ65_EUMVA</name>
<evidence type="ECO:0000313" key="1">
    <source>
        <dbReference type="EMBL" id="GBP76168.1"/>
    </source>
</evidence>
<sequence length="184" mass="21566">MDNCLYYLKEYECGLRMDELSIKCLLYANDQVILVPSACILQEMREAFTVNAQTVALSRKQSTRSEAARMARHRNVPLRTFLFTSKRVTSKSENFQTFFKMFHCIFSSRNPDLEMNEEIHNRALLLIQDMCYNLMCGNLLVKLGMPALNREMKDPFSRELEREREYGHQKLDLVVQMNVPLLNP</sequence>
<keyword evidence="2" id="KW-1185">Reference proteome</keyword>
<evidence type="ECO:0000313" key="2">
    <source>
        <dbReference type="Proteomes" id="UP000299102"/>
    </source>
</evidence>
<protein>
    <recommendedName>
        <fullName evidence="3">Reverse transcriptase domain-containing protein</fullName>
    </recommendedName>
</protein>
<proteinExistence type="predicted"/>
<organism evidence="1 2">
    <name type="scientific">Eumeta variegata</name>
    <name type="common">Bagworm moth</name>
    <name type="synonym">Eumeta japonica</name>
    <dbReference type="NCBI Taxonomy" id="151549"/>
    <lineage>
        <taxon>Eukaryota</taxon>
        <taxon>Metazoa</taxon>
        <taxon>Ecdysozoa</taxon>
        <taxon>Arthropoda</taxon>
        <taxon>Hexapoda</taxon>
        <taxon>Insecta</taxon>
        <taxon>Pterygota</taxon>
        <taxon>Neoptera</taxon>
        <taxon>Endopterygota</taxon>
        <taxon>Lepidoptera</taxon>
        <taxon>Glossata</taxon>
        <taxon>Ditrysia</taxon>
        <taxon>Tineoidea</taxon>
        <taxon>Psychidae</taxon>
        <taxon>Oiketicinae</taxon>
        <taxon>Eumeta</taxon>
    </lineage>
</organism>
<gene>
    <name evidence="1" type="ORF">EVAR_49965_1</name>
</gene>
<dbReference type="EMBL" id="BGZK01001279">
    <property type="protein sequence ID" value="GBP76168.1"/>
    <property type="molecule type" value="Genomic_DNA"/>
</dbReference>
<evidence type="ECO:0008006" key="3">
    <source>
        <dbReference type="Google" id="ProtNLM"/>
    </source>
</evidence>